<dbReference type="GO" id="GO:0016705">
    <property type="term" value="F:oxidoreductase activity, acting on paired donors, with incorporation or reduction of molecular oxygen"/>
    <property type="evidence" value="ECO:0007669"/>
    <property type="project" value="InterPro"/>
</dbReference>
<dbReference type="RefSeq" id="WP_072736838.1">
    <property type="nucleotide sequence ID" value="NZ_CP048813.1"/>
</dbReference>
<evidence type="ECO:0000259" key="2">
    <source>
        <dbReference type="Pfam" id="PF00296"/>
    </source>
</evidence>
<feature type="domain" description="Luciferase-like" evidence="2">
    <location>
        <begin position="9"/>
        <end position="260"/>
    </location>
</feature>
<keyword evidence="4" id="KW-1185">Reference proteome</keyword>
<dbReference type="CDD" id="cd01097">
    <property type="entry name" value="Tetrahydromethanopterin_reductase"/>
    <property type="match status" value="1"/>
</dbReference>
<dbReference type="PANTHER" id="PTHR43244:SF1">
    <property type="entry name" value="5,10-METHYLENETETRAHYDROMETHANOPTERIN REDUCTASE"/>
    <property type="match status" value="1"/>
</dbReference>
<dbReference type="InterPro" id="IPR050564">
    <property type="entry name" value="F420-G6PD/mer"/>
</dbReference>
<organism evidence="3 4">
    <name type="scientific">Rhodococcus triatomae</name>
    <dbReference type="NCBI Taxonomy" id="300028"/>
    <lineage>
        <taxon>Bacteria</taxon>
        <taxon>Bacillati</taxon>
        <taxon>Actinomycetota</taxon>
        <taxon>Actinomycetes</taxon>
        <taxon>Mycobacteriales</taxon>
        <taxon>Nocardiaceae</taxon>
        <taxon>Rhodococcus</taxon>
    </lineage>
</organism>
<dbReference type="AlphaFoldDB" id="A0A1G8M7T0"/>
<evidence type="ECO:0000313" key="3">
    <source>
        <dbReference type="EMBL" id="SDI63988.1"/>
    </source>
</evidence>
<dbReference type="EMBL" id="FNDN01000009">
    <property type="protein sequence ID" value="SDI63988.1"/>
    <property type="molecule type" value="Genomic_DNA"/>
</dbReference>
<reference evidence="3 4" key="1">
    <citation type="submission" date="2016-10" db="EMBL/GenBank/DDBJ databases">
        <authorList>
            <person name="de Groot N.N."/>
        </authorList>
    </citation>
    <scope>NUCLEOTIDE SEQUENCE [LARGE SCALE GENOMIC DNA]</scope>
    <source>
        <strain evidence="3 4">DSM 44892</strain>
    </source>
</reference>
<dbReference type="PANTHER" id="PTHR43244">
    <property type="match status" value="1"/>
</dbReference>
<dbReference type="InterPro" id="IPR036661">
    <property type="entry name" value="Luciferase-like_sf"/>
</dbReference>
<dbReference type="Gene3D" id="3.20.20.30">
    <property type="entry name" value="Luciferase-like domain"/>
    <property type="match status" value="1"/>
</dbReference>
<dbReference type="NCBIfam" id="TIGR03564">
    <property type="entry name" value="F420_MSMEG_4879"/>
    <property type="match status" value="1"/>
</dbReference>
<dbReference type="InterPro" id="IPR011251">
    <property type="entry name" value="Luciferase-like_dom"/>
</dbReference>
<proteinExistence type="predicted"/>
<dbReference type="InterPro" id="IPR019910">
    <property type="entry name" value="Lucif-like_OxRdtase_MSMEG_4879"/>
</dbReference>
<evidence type="ECO:0000256" key="1">
    <source>
        <dbReference type="ARBA" id="ARBA00023002"/>
    </source>
</evidence>
<gene>
    <name evidence="3" type="ORF">SAMN05444695_109134</name>
</gene>
<sequence>MEIGVSLSPATTGNAVDDVVAQAREAADAGLQAAWFGQRFDYDAIALAATVGREVPEIRVGTSAVPIYPRHPLLVAGQANTAQAATHGRFRLGLALGARSLIEPAFGVPYERPITRLRDFLIATRSVTVDGVVDYHGETLTAVTVRPAPLAGAQPPPPLLVAAMGPQALRVTGELADGTLPFLAGPRTLEQHIVPTITAAATNAGRPAPRIFAFLAAVVTDDIDAGKTAAAEHTAFYDGIPSYQRVVALEGHDRAADLAVVGDEQVLEDAVRRYRDAGATDIVVTETDLLGPESRSRAWKALGEIARSLG</sequence>
<dbReference type="OrthoDB" id="7054907at2"/>
<protein>
    <submittedName>
        <fullName evidence="3">F420-dependent oxidoreductase, MSMEG_4879 family</fullName>
    </submittedName>
</protein>
<dbReference type="SUPFAM" id="SSF51679">
    <property type="entry name" value="Bacterial luciferase-like"/>
    <property type="match status" value="1"/>
</dbReference>
<accession>A0A1G8M7T0</accession>
<keyword evidence="1" id="KW-0560">Oxidoreductase</keyword>
<dbReference type="Pfam" id="PF00296">
    <property type="entry name" value="Bac_luciferase"/>
    <property type="match status" value="1"/>
</dbReference>
<name>A0A1G8M7T0_9NOCA</name>
<dbReference type="Proteomes" id="UP000183263">
    <property type="component" value="Unassembled WGS sequence"/>
</dbReference>
<evidence type="ECO:0000313" key="4">
    <source>
        <dbReference type="Proteomes" id="UP000183263"/>
    </source>
</evidence>